<keyword evidence="1" id="KW-1133">Transmembrane helix</keyword>
<name>A0A4S4FUP2_9MICO</name>
<protein>
    <recommendedName>
        <fullName evidence="4">Phosphatidate cytidylyltransferase</fullName>
    </recommendedName>
</protein>
<feature type="transmembrane region" description="Helical" evidence="1">
    <location>
        <begin position="12"/>
        <end position="38"/>
    </location>
</feature>
<accession>A0A4S4FUP2</accession>
<evidence type="ECO:0000313" key="2">
    <source>
        <dbReference type="EMBL" id="THG34071.1"/>
    </source>
</evidence>
<sequence>MTASRYAAARSAALAVAVVVALFVGSVAFVAAIAVAMVIVQAIDAVIGVTIKDRLKTFGPAATALFNLAALIWMLLA</sequence>
<reference evidence="2 3" key="1">
    <citation type="submission" date="2019-04" db="EMBL/GenBank/DDBJ databases">
        <authorList>
            <person name="Jiang L."/>
        </authorList>
    </citation>
    <scope>NUCLEOTIDE SEQUENCE [LARGE SCALE GENOMIC DNA]</scope>
    <source>
        <strain evidence="2 3">YIM 131861</strain>
    </source>
</reference>
<feature type="transmembrane region" description="Helical" evidence="1">
    <location>
        <begin position="58"/>
        <end position="76"/>
    </location>
</feature>
<dbReference type="Proteomes" id="UP000307380">
    <property type="component" value="Unassembled WGS sequence"/>
</dbReference>
<proteinExistence type="predicted"/>
<evidence type="ECO:0000313" key="3">
    <source>
        <dbReference type="Proteomes" id="UP000307380"/>
    </source>
</evidence>
<dbReference type="OrthoDB" id="8086091at2"/>
<organism evidence="2 3">
    <name type="scientific">Orlajensenia flava</name>
    <dbReference type="NCBI Taxonomy" id="2565934"/>
    <lineage>
        <taxon>Bacteria</taxon>
        <taxon>Bacillati</taxon>
        <taxon>Actinomycetota</taxon>
        <taxon>Actinomycetes</taxon>
        <taxon>Micrococcales</taxon>
        <taxon>Microbacteriaceae</taxon>
        <taxon>Orlajensenia</taxon>
    </lineage>
</organism>
<evidence type="ECO:0000256" key="1">
    <source>
        <dbReference type="SAM" id="Phobius"/>
    </source>
</evidence>
<dbReference type="EMBL" id="SSSN01000007">
    <property type="protein sequence ID" value="THG34071.1"/>
    <property type="molecule type" value="Genomic_DNA"/>
</dbReference>
<evidence type="ECO:0008006" key="4">
    <source>
        <dbReference type="Google" id="ProtNLM"/>
    </source>
</evidence>
<keyword evidence="1" id="KW-0812">Transmembrane</keyword>
<comment type="caution">
    <text evidence="2">The sequence shown here is derived from an EMBL/GenBank/DDBJ whole genome shotgun (WGS) entry which is preliminary data.</text>
</comment>
<gene>
    <name evidence="2" type="ORF">E6C70_10845</name>
</gene>
<keyword evidence="1" id="KW-0472">Membrane</keyword>
<dbReference type="AlphaFoldDB" id="A0A4S4FUP2"/>
<keyword evidence="3" id="KW-1185">Reference proteome</keyword>